<organism evidence="2 3">
    <name type="scientific">Penicillium roqueforti (strain FM164)</name>
    <dbReference type="NCBI Taxonomy" id="1365484"/>
    <lineage>
        <taxon>Eukaryota</taxon>
        <taxon>Fungi</taxon>
        <taxon>Dikarya</taxon>
        <taxon>Ascomycota</taxon>
        <taxon>Pezizomycotina</taxon>
        <taxon>Eurotiomycetes</taxon>
        <taxon>Eurotiomycetidae</taxon>
        <taxon>Eurotiales</taxon>
        <taxon>Aspergillaceae</taxon>
        <taxon>Penicillium</taxon>
    </lineage>
</organism>
<feature type="compositionally biased region" description="Polar residues" evidence="1">
    <location>
        <begin position="1"/>
        <end position="12"/>
    </location>
</feature>
<keyword evidence="3" id="KW-1185">Reference proteome</keyword>
<gene>
    <name evidence="2" type="ORF">PROQFM164_S06g000002</name>
</gene>
<evidence type="ECO:0000313" key="3">
    <source>
        <dbReference type="Proteomes" id="UP000030686"/>
    </source>
</evidence>
<dbReference type="STRING" id="1365484.W6R5E5"/>
<feature type="region of interest" description="Disordered" evidence="1">
    <location>
        <begin position="1"/>
        <end position="27"/>
    </location>
</feature>
<dbReference type="EMBL" id="HG792020">
    <property type="protein sequence ID" value="CDM37042.1"/>
    <property type="molecule type" value="Genomic_DNA"/>
</dbReference>
<accession>W6R5E5</accession>
<dbReference type="OMA" id="ADDEGWP"/>
<dbReference type="Proteomes" id="UP000030686">
    <property type="component" value="Unassembled WGS sequence"/>
</dbReference>
<proteinExistence type="predicted"/>
<dbReference type="AlphaFoldDB" id="W6R5E5"/>
<sequence length="293" mass="34509">MMNSPPSSSESAPFNDPNDQVEELDSDKHYHHPVWPKRWHHPDFTKEASENWEKEPWYRSTTDRITHRFLTKQFPYHFPWGYIIYRTVYTPESEELWPIAKEKLIRVMHEWMKGELHHETRYGNDPRPEQLIEESHKDVIISDPGRWDGASIEQVRAHFAQYLRKIKQEEHCDDSRFAVCLMIDERSLNSLVKTDDPHGGFVGVVDGRYDTAKRYDSPLYRGFMRSLVCALWPLYLNLQFDQMEQLCPKVPDGWIPVYDEGDGTAQDQDGNFIPKNFGRRRPVRSAQQGCGRG</sequence>
<dbReference type="OrthoDB" id="6499973at2759"/>
<reference evidence="2" key="1">
    <citation type="journal article" date="2014" name="Nat. Commun.">
        <title>Multiple recent horizontal transfers of a large genomic region in cheese making fungi.</title>
        <authorList>
            <person name="Cheeseman K."/>
            <person name="Ropars J."/>
            <person name="Renault P."/>
            <person name="Dupont J."/>
            <person name="Gouzy J."/>
            <person name="Branca A."/>
            <person name="Abraham A.L."/>
            <person name="Ceppi M."/>
            <person name="Conseiller E."/>
            <person name="Debuchy R."/>
            <person name="Malagnac F."/>
            <person name="Goarin A."/>
            <person name="Silar P."/>
            <person name="Lacoste S."/>
            <person name="Sallet E."/>
            <person name="Bensimon A."/>
            <person name="Giraud T."/>
            <person name="Brygoo Y."/>
        </authorList>
    </citation>
    <scope>NUCLEOTIDE SEQUENCE [LARGE SCALE GENOMIC DNA]</scope>
    <source>
        <strain evidence="2">FM164</strain>
    </source>
</reference>
<protein>
    <submittedName>
        <fullName evidence="2">Uncharacterized protein</fullName>
    </submittedName>
</protein>
<name>W6R5E5_PENRF</name>
<feature type="region of interest" description="Disordered" evidence="1">
    <location>
        <begin position="262"/>
        <end position="293"/>
    </location>
</feature>
<evidence type="ECO:0000313" key="2">
    <source>
        <dbReference type="EMBL" id="CDM37042.1"/>
    </source>
</evidence>
<evidence type="ECO:0000256" key="1">
    <source>
        <dbReference type="SAM" id="MobiDB-lite"/>
    </source>
</evidence>